<organism evidence="1 2">
    <name type="scientific">Dissostichus mawsoni</name>
    <name type="common">Antarctic cod</name>
    <dbReference type="NCBI Taxonomy" id="36200"/>
    <lineage>
        <taxon>Eukaryota</taxon>
        <taxon>Metazoa</taxon>
        <taxon>Chordata</taxon>
        <taxon>Craniata</taxon>
        <taxon>Vertebrata</taxon>
        <taxon>Euteleostomi</taxon>
        <taxon>Actinopterygii</taxon>
        <taxon>Neopterygii</taxon>
        <taxon>Teleostei</taxon>
        <taxon>Neoteleostei</taxon>
        <taxon>Acanthomorphata</taxon>
        <taxon>Eupercaria</taxon>
        <taxon>Perciformes</taxon>
        <taxon>Notothenioidei</taxon>
        <taxon>Nototheniidae</taxon>
        <taxon>Dissostichus</taxon>
    </lineage>
</organism>
<gene>
    <name evidence="1" type="ORF">F7725_028349</name>
</gene>
<comment type="caution">
    <text evidence="1">The sequence shown here is derived from an EMBL/GenBank/DDBJ whole genome shotgun (WGS) entry which is preliminary data.</text>
</comment>
<accession>A0A7J5XFP2</accession>
<dbReference type="EMBL" id="JAAKFY010000025">
    <property type="protein sequence ID" value="KAF3835791.1"/>
    <property type="molecule type" value="Genomic_DNA"/>
</dbReference>
<protein>
    <submittedName>
        <fullName evidence="1">Uncharacterized protein</fullName>
    </submittedName>
</protein>
<name>A0A7J5XFP2_DISMA</name>
<evidence type="ECO:0000313" key="1">
    <source>
        <dbReference type="EMBL" id="KAF3835791.1"/>
    </source>
</evidence>
<keyword evidence="2" id="KW-1185">Reference proteome</keyword>
<evidence type="ECO:0000313" key="2">
    <source>
        <dbReference type="Proteomes" id="UP000518266"/>
    </source>
</evidence>
<proteinExistence type="predicted"/>
<sequence>MACVCAANIGGVKHGVLPGGRPVARIRLPVSLRACQRDRRARSADRLRDEPSRARTSLATLPREAGYWSNFSLESKSPNALGWKGQTWTEREAVATAAAVALTWPPWLLHLIRKHMLGHFTYAFPATPHTSWFLRCDWLLLGGWYATFISCRSSQMGDIALGGGVVMLKTSLSCGVSGSLASREAVVSGVRMNWSTSRMNEAMKTA</sequence>
<dbReference type="AlphaFoldDB" id="A0A7J5XFP2"/>
<reference evidence="1 2" key="1">
    <citation type="submission" date="2020-03" db="EMBL/GenBank/DDBJ databases">
        <title>Dissostichus mawsoni Genome sequencing and assembly.</title>
        <authorList>
            <person name="Park H."/>
        </authorList>
    </citation>
    <scope>NUCLEOTIDE SEQUENCE [LARGE SCALE GENOMIC DNA]</scope>
    <source>
        <strain evidence="1">DM0001</strain>
        <tissue evidence="1">Muscle</tissue>
    </source>
</reference>
<dbReference type="Proteomes" id="UP000518266">
    <property type="component" value="Unassembled WGS sequence"/>
</dbReference>